<reference evidence="1" key="1">
    <citation type="submission" date="2014-09" db="EMBL/GenBank/DDBJ databases">
        <authorList>
            <person name="Magalhaes I.L.F."/>
            <person name="Oliveira U."/>
            <person name="Santos F.R."/>
            <person name="Vidigal T.H.D.A."/>
            <person name="Brescovit A.D."/>
            <person name="Santos A.J."/>
        </authorList>
    </citation>
    <scope>NUCLEOTIDE SEQUENCE</scope>
    <source>
        <tissue evidence="1">Shoot tissue taken approximately 20 cm above the soil surface</tissue>
    </source>
</reference>
<name>A0A0A9ECK8_ARUDO</name>
<protein>
    <submittedName>
        <fullName evidence="1">Uncharacterized protein</fullName>
    </submittedName>
</protein>
<organism evidence="1">
    <name type="scientific">Arundo donax</name>
    <name type="common">Giant reed</name>
    <name type="synonym">Donax arundinaceus</name>
    <dbReference type="NCBI Taxonomy" id="35708"/>
    <lineage>
        <taxon>Eukaryota</taxon>
        <taxon>Viridiplantae</taxon>
        <taxon>Streptophyta</taxon>
        <taxon>Embryophyta</taxon>
        <taxon>Tracheophyta</taxon>
        <taxon>Spermatophyta</taxon>
        <taxon>Magnoliopsida</taxon>
        <taxon>Liliopsida</taxon>
        <taxon>Poales</taxon>
        <taxon>Poaceae</taxon>
        <taxon>PACMAD clade</taxon>
        <taxon>Arundinoideae</taxon>
        <taxon>Arundineae</taxon>
        <taxon>Arundo</taxon>
    </lineage>
</organism>
<evidence type="ECO:0000313" key="1">
    <source>
        <dbReference type="EMBL" id="JAD93772.1"/>
    </source>
</evidence>
<sequence length="45" mass="5254">MQPRRPMTCNREQTPSYCILRSAAPACIQVIDGCRMKPRKCCQRR</sequence>
<dbReference type="EMBL" id="GBRH01204123">
    <property type="protein sequence ID" value="JAD93772.1"/>
    <property type="molecule type" value="Transcribed_RNA"/>
</dbReference>
<reference evidence="1" key="2">
    <citation type="journal article" date="2015" name="Data Brief">
        <title>Shoot transcriptome of the giant reed, Arundo donax.</title>
        <authorList>
            <person name="Barrero R.A."/>
            <person name="Guerrero F.D."/>
            <person name="Moolhuijzen P."/>
            <person name="Goolsby J.A."/>
            <person name="Tidwell J."/>
            <person name="Bellgard S.E."/>
            <person name="Bellgard M.I."/>
        </authorList>
    </citation>
    <scope>NUCLEOTIDE SEQUENCE</scope>
    <source>
        <tissue evidence="1">Shoot tissue taken approximately 20 cm above the soil surface</tissue>
    </source>
</reference>
<accession>A0A0A9ECK8</accession>
<dbReference type="AlphaFoldDB" id="A0A0A9ECK8"/>
<proteinExistence type="predicted"/>